<evidence type="ECO:0000256" key="8">
    <source>
        <dbReference type="SAM" id="MobiDB-lite"/>
    </source>
</evidence>
<feature type="region of interest" description="Disordered" evidence="8">
    <location>
        <begin position="528"/>
        <end position="547"/>
    </location>
</feature>
<dbReference type="PANTHER" id="PTHR33281">
    <property type="entry name" value="UPF0187 PROTEIN YNEE"/>
    <property type="match status" value="1"/>
</dbReference>
<feature type="chain" id="PRO_5035155229" description="Bestrophin homolog" evidence="9">
    <location>
        <begin position="33"/>
        <end position="547"/>
    </location>
</feature>
<dbReference type="OrthoDB" id="1368at2759"/>
<proteinExistence type="predicted"/>
<keyword evidence="4" id="KW-0812">Transmembrane</keyword>
<comment type="subcellular location">
    <subcellularLocation>
        <location evidence="1">Cell membrane</location>
        <topology evidence="1">Multi-pass membrane protein</topology>
    </subcellularLocation>
</comment>
<evidence type="ECO:0000313" key="10">
    <source>
        <dbReference type="EMBL" id="KAG8469503.1"/>
    </source>
</evidence>
<keyword evidence="3" id="KW-1003">Cell membrane</keyword>
<gene>
    <name evidence="10" type="ORF">KFE25_005958</name>
</gene>
<dbReference type="Proteomes" id="UP000751190">
    <property type="component" value="Unassembled WGS sequence"/>
</dbReference>
<keyword evidence="2" id="KW-0813">Transport</keyword>
<evidence type="ECO:0000256" key="9">
    <source>
        <dbReference type="SAM" id="SignalP"/>
    </source>
</evidence>
<evidence type="ECO:0000256" key="3">
    <source>
        <dbReference type="ARBA" id="ARBA00022475"/>
    </source>
</evidence>
<reference evidence="10" key="1">
    <citation type="submission" date="2021-05" db="EMBL/GenBank/DDBJ databases">
        <title>The genome of the haptophyte Pavlova lutheri (Diacronema luteri, Pavlovales) - a model for lipid biosynthesis in eukaryotic algae.</title>
        <authorList>
            <person name="Hulatt C.J."/>
            <person name="Posewitz M.C."/>
        </authorList>
    </citation>
    <scope>NUCLEOTIDE SEQUENCE</scope>
    <source>
        <strain evidence="10">NIVA-4/92</strain>
    </source>
</reference>
<evidence type="ECO:0000256" key="1">
    <source>
        <dbReference type="ARBA" id="ARBA00004651"/>
    </source>
</evidence>
<evidence type="ECO:0000313" key="11">
    <source>
        <dbReference type="Proteomes" id="UP000751190"/>
    </source>
</evidence>
<evidence type="ECO:0000256" key="5">
    <source>
        <dbReference type="ARBA" id="ARBA00022989"/>
    </source>
</evidence>
<keyword evidence="6" id="KW-0406">Ion transport</keyword>
<dbReference type="Pfam" id="PF25539">
    <property type="entry name" value="Bestrophin_2"/>
    <property type="match status" value="1"/>
</dbReference>
<organism evidence="10 11">
    <name type="scientific">Diacronema lutheri</name>
    <name type="common">Unicellular marine alga</name>
    <name type="synonym">Monochrysis lutheri</name>
    <dbReference type="NCBI Taxonomy" id="2081491"/>
    <lineage>
        <taxon>Eukaryota</taxon>
        <taxon>Haptista</taxon>
        <taxon>Haptophyta</taxon>
        <taxon>Pavlovophyceae</taxon>
        <taxon>Pavlovales</taxon>
        <taxon>Pavlovaceae</taxon>
        <taxon>Diacronema</taxon>
    </lineage>
</organism>
<dbReference type="AlphaFoldDB" id="A0A8J5XK95"/>
<keyword evidence="9" id="KW-0732">Signal</keyword>
<feature type="signal peptide" evidence="9">
    <location>
        <begin position="1"/>
        <end position="32"/>
    </location>
</feature>
<sequence>MVPMCRRARSPAAARALAFAVVLCGRVADGKAAMRSLRFPLLRSAPVSSLPLAGDVPGAEPWRWSLRTDDGLELNESDLRDKRSNWLRDLLSIGKSRVLLRVADRLFGTTVWAAFVAGIYEAKSLMGMPEDGVVARAMETLLVPTWPHEAVGGFLAILLVFRTDQAYERFWEGRELWATVHSSTRCLSMLALSHYGPGATRDTILGYATIFPIALRQHLRGRRDIAEIERTLSAYVGPHTPSPRALALIARADNVPATVLASLSIELGVLLRAMQNEGATSDPSGQRQAAIWAQMQTHVERLADVIGSCERLKLTPIPLSYSRHTSRFFTLYLLTLPFTLINECNILTVPAICIGIGYVLYAMEEIGHVIEEPFSLAFDEGGSSLPEQGGASPQQRIARAGTDSLVTFVTTFYMTLSMVLGFDGAVDDPEIGRGSAPLEVLPLRKYCAIIELEVATLAAAVAEGDVLSRQGALAPQRGLRGAVHGVWTRARATPLRPAAAERKWRGAEFDAERYHAIATSAVERLRELSKGPRASASSGGTGGGDVS</sequence>
<keyword evidence="11" id="KW-1185">Reference proteome</keyword>
<evidence type="ECO:0000256" key="6">
    <source>
        <dbReference type="ARBA" id="ARBA00023065"/>
    </source>
</evidence>
<dbReference type="GO" id="GO:0005886">
    <property type="term" value="C:plasma membrane"/>
    <property type="evidence" value="ECO:0007669"/>
    <property type="project" value="UniProtKB-SubCell"/>
</dbReference>
<dbReference type="InterPro" id="IPR044669">
    <property type="entry name" value="YneE/VCCN1/2-like"/>
</dbReference>
<dbReference type="GO" id="GO:0005254">
    <property type="term" value="F:chloride channel activity"/>
    <property type="evidence" value="ECO:0007669"/>
    <property type="project" value="InterPro"/>
</dbReference>
<evidence type="ECO:0000256" key="4">
    <source>
        <dbReference type="ARBA" id="ARBA00022692"/>
    </source>
</evidence>
<name>A0A8J5XK95_DIALT</name>
<evidence type="ECO:0000256" key="7">
    <source>
        <dbReference type="ARBA" id="ARBA00023136"/>
    </source>
</evidence>
<comment type="caution">
    <text evidence="10">The sequence shown here is derived from an EMBL/GenBank/DDBJ whole genome shotgun (WGS) entry which is preliminary data.</text>
</comment>
<accession>A0A8J5XK95</accession>
<keyword evidence="5" id="KW-1133">Transmembrane helix</keyword>
<evidence type="ECO:0000256" key="2">
    <source>
        <dbReference type="ARBA" id="ARBA00022448"/>
    </source>
</evidence>
<dbReference type="PANTHER" id="PTHR33281:SF19">
    <property type="entry name" value="VOLTAGE-DEPENDENT ANION CHANNEL-FORMING PROTEIN YNEE"/>
    <property type="match status" value="1"/>
</dbReference>
<dbReference type="EMBL" id="JAGTXO010000002">
    <property type="protein sequence ID" value="KAG8469503.1"/>
    <property type="molecule type" value="Genomic_DNA"/>
</dbReference>
<evidence type="ECO:0008006" key="12">
    <source>
        <dbReference type="Google" id="ProtNLM"/>
    </source>
</evidence>
<protein>
    <recommendedName>
        <fullName evidence="12">Bestrophin homolog</fullName>
    </recommendedName>
</protein>
<keyword evidence="7" id="KW-0472">Membrane</keyword>